<sequence length="276" mass="30923">MAVKVKISPLELREEIKKNREISPVRIILTTPELSAKLALEAFEKDGRHPYVVSNFTISEGFLREKEDGVKSYGPTQLKIALHAETIKYIDIVLPKHGYGYKKREASEDALALKEMIEKAIGKRAIKVSAKVENMEIDYSKFDIVIYQCVDYRFFLENVSNLILEKGMIPLVISSAGAVAILKDRVNPDMKKSIKDQIIRAFKLSGAKLFLILNHGNQCGGYKNCGCSGAEALSDVAIVKEMATKILKDGGFYGVQVVSRYQTLDAYYSVEFRDIT</sequence>
<protein>
    <submittedName>
        <fullName evidence="1">Uncharacterized protein</fullName>
    </submittedName>
</protein>
<dbReference type="EMBL" id="LCBL01000002">
    <property type="protein sequence ID" value="KKS09306.1"/>
    <property type="molecule type" value="Genomic_DNA"/>
</dbReference>
<gene>
    <name evidence="1" type="ORF">UU65_C0002G0084</name>
</gene>
<accession>A0A0G0YID8</accession>
<dbReference type="Proteomes" id="UP000033869">
    <property type="component" value="Unassembled WGS sequence"/>
</dbReference>
<dbReference type="AlphaFoldDB" id="A0A0G0YID8"/>
<organism evidence="1 2">
    <name type="scientific">candidate division CPR2 bacterium GW2011_GWC1_41_48</name>
    <dbReference type="NCBI Taxonomy" id="1618344"/>
    <lineage>
        <taxon>Bacteria</taxon>
        <taxon>Bacteria division CPR2</taxon>
    </lineage>
</organism>
<evidence type="ECO:0000313" key="2">
    <source>
        <dbReference type="Proteomes" id="UP000033869"/>
    </source>
</evidence>
<comment type="caution">
    <text evidence="1">The sequence shown here is derived from an EMBL/GenBank/DDBJ whole genome shotgun (WGS) entry which is preliminary data.</text>
</comment>
<evidence type="ECO:0000313" key="1">
    <source>
        <dbReference type="EMBL" id="KKS09306.1"/>
    </source>
</evidence>
<proteinExistence type="predicted"/>
<name>A0A0G0YID8_UNCC2</name>
<reference evidence="1 2" key="1">
    <citation type="journal article" date="2015" name="Nature">
        <title>rRNA introns, odd ribosomes, and small enigmatic genomes across a large radiation of phyla.</title>
        <authorList>
            <person name="Brown C.T."/>
            <person name="Hug L.A."/>
            <person name="Thomas B.C."/>
            <person name="Sharon I."/>
            <person name="Castelle C.J."/>
            <person name="Singh A."/>
            <person name="Wilkins M.J."/>
            <person name="Williams K.H."/>
            <person name="Banfield J.F."/>
        </authorList>
    </citation>
    <scope>NUCLEOTIDE SEQUENCE [LARGE SCALE GENOMIC DNA]</scope>
</reference>